<feature type="domain" description="DUF3298" evidence="2">
    <location>
        <begin position="186"/>
        <end position="270"/>
    </location>
</feature>
<evidence type="ECO:0000259" key="2">
    <source>
        <dbReference type="Pfam" id="PF11738"/>
    </source>
</evidence>
<dbReference type="EMBL" id="MFTS01000005">
    <property type="protein sequence ID" value="OGI68117.1"/>
    <property type="molecule type" value="Genomic_DNA"/>
</dbReference>
<dbReference type="InterPro" id="IPR037126">
    <property type="entry name" value="PdaC/RsiV-like_sf"/>
</dbReference>
<dbReference type="Proteomes" id="UP000178235">
    <property type="component" value="Unassembled WGS sequence"/>
</dbReference>
<keyword evidence="1" id="KW-0472">Membrane</keyword>
<comment type="caution">
    <text evidence="4">The sequence shown here is derived from an EMBL/GenBank/DDBJ whole genome shotgun (WGS) entry which is preliminary data.</text>
</comment>
<feature type="domain" description="Deacetylase PdaC" evidence="3">
    <location>
        <begin position="67"/>
        <end position="168"/>
    </location>
</feature>
<reference evidence="4 5" key="1">
    <citation type="journal article" date="2016" name="Nat. Commun.">
        <title>Thousands of microbial genomes shed light on interconnected biogeochemical processes in an aquifer system.</title>
        <authorList>
            <person name="Anantharaman K."/>
            <person name="Brown C.T."/>
            <person name="Hug L.A."/>
            <person name="Sharon I."/>
            <person name="Castelle C.J."/>
            <person name="Probst A.J."/>
            <person name="Thomas B.C."/>
            <person name="Singh A."/>
            <person name="Wilkins M.J."/>
            <person name="Karaoz U."/>
            <person name="Brodie E.L."/>
            <person name="Williams K.H."/>
            <person name="Hubbard S.S."/>
            <person name="Banfield J.F."/>
        </authorList>
    </citation>
    <scope>NUCLEOTIDE SEQUENCE [LARGE SCALE GENOMIC DNA]</scope>
</reference>
<dbReference type="Gene3D" id="3.90.640.20">
    <property type="entry name" value="Heat-shock cognate protein, ATPase"/>
    <property type="match status" value="1"/>
</dbReference>
<evidence type="ECO:0008006" key="6">
    <source>
        <dbReference type="Google" id="ProtNLM"/>
    </source>
</evidence>
<protein>
    <recommendedName>
        <fullName evidence="6">DUF3298 domain-containing protein</fullName>
    </recommendedName>
</protein>
<evidence type="ECO:0000313" key="4">
    <source>
        <dbReference type="EMBL" id="OGI68117.1"/>
    </source>
</evidence>
<name>A0A1F6VEQ1_9BACT</name>
<evidence type="ECO:0000259" key="3">
    <source>
        <dbReference type="Pfam" id="PF13739"/>
    </source>
</evidence>
<dbReference type="InterPro" id="IPR021729">
    <property type="entry name" value="DUF3298"/>
</dbReference>
<organism evidence="4 5">
    <name type="scientific">Candidatus Nomurabacteria bacterium RIFCSPHIGHO2_01_FULL_42_15</name>
    <dbReference type="NCBI Taxonomy" id="1801742"/>
    <lineage>
        <taxon>Bacteria</taxon>
        <taxon>Candidatus Nomuraibacteriota</taxon>
    </lineage>
</organism>
<sequence>MKKLKSTRYSLFVYIAILALVAGLYFLIKNNLNKTVEVEKQPITQVEKEKPTPKLIDKSLFEEKISNEPNEYTTIEFFYPQFKNASAEFNNKIESFVMERIDSHKKSSEENWKARYENRSPGDKITEFPKDDEKFSFDGSWRPVQANAEFISFILAESGYTGGAHGYTNLTSFNYDVVNKKEITLADLFPTNPDYLKTISEFSRKNIIMQLKKEITIDGFTKDWIDQGTEPVEENFAIFTFTPDSIILNFAEYQVVSRVMGSLTVTMPRK</sequence>
<dbReference type="InterPro" id="IPR025303">
    <property type="entry name" value="PdaC"/>
</dbReference>
<evidence type="ECO:0000256" key="1">
    <source>
        <dbReference type="SAM" id="Phobius"/>
    </source>
</evidence>
<feature type="transmembrane region" description="Helical" evidence="1">
    <location>
        <begin position="9"/>
        <end position="28"/>
    </location>
</feature>
<dbReference type="AlphaFoldDB" id="A0A1F6VEQ1"/>
<dbReference type="Pfam" id="PF11738">
    <property type="entry name" value="DUF3298"/>
    <property type="match status" value="1"/>
</dbReference>
<accession>A0A1F6VEQ1</accession>
<keyword evidence="1" id="KW-1133">Transmembrane helix</keyword>
<proteinExistence type="predicted"/>
<dbReference type="Gene3D" id="3.30.565.40">
    <property type="entry name" value="Fervidobacterium nodosum Rt17-B1 like"/>
    <property type="match status" value="1"/>
</dbReference>
<evidence type="ECO:0000313" key="5">
    <source>
        <dbReference type="Proteomes" id="UP000178235"/>
    </source>
</evidence>
<dbReference type="Pfam" id="PF13739">
    <property type="entry name" value="PdaC"/>
    <property type="match status" value="1"/>
</dbReference>
<keyword evidence="1" id="KW-0812">Transmembrane</keyword>
<gene>
    <name evidence="4" type="ORF">A2738_02965</name>
</gene>